<dbReference type="InterPro" id="IPR024455">
    <property type="entry name" value="Phage_capsid"/>
</dbReference>
<evidence type="ECO:0000259" key="2">
    <source>
        <dbReference type="Pfam" id="PF05065"/>
    </source>
</evidence>
<evidence type="ECO:0000313" key="4">
    <source>
        <dbReference type="Proteomes" id="UP000835792"/>
    </source>
</evidence>
<dbReference type="EMBL" id="CAHPRB010000012">
    <property type="protein sequence ID" value="CAB5589243.1"/>
    <property type="molecule type" value="Genomic_DNA"/>
</dbReference>
<proteinExistence type="predicted"/>
<organism evidence="3 4">
    <name type="scientific">Citrobacter youngae</name>
    <dbReference type="NCBI Taxonomy" id="133448"/>
    <lineage>
        <taxon>Bacteria</taxon>
        <taxon>Pseudomonadati</taxon>
        <taxon>Pseudomonadota</taxon>
        <taxon>Gammaproteobacteria</taxon>
        <taxon>Enterobacterales</taxon>
        <taxon>Enterobacteriaceae</taxon>
        <taxon>Citrobacter</taxon>
        <taxon>Citrobacter freundii complex</taxon>
    </lineage>
</organism>
<reference evidence="3" key="1">
    <citation type="submission" date="2020-05" db="EMBL/GenBank/DDBJ databases">
        <authorList>
            <person name="Delgado-Blas J."/>
        </authorList>
    </citation>
    <scope>NUCLEOTIDE SEQUENCE</scope>
    <source>
        <strain evidence="3">BB1468</strain>
    </source>
</reference>
<dbReference type="NCBIfam" id="TIGR01554">
    <property type="entry name" value="major_cap_HK97"/>
    <property type="match status" value="1"/>
</dbReference>
<evidence type="ECO:0000256" key="1">
    <source>
        <dbReference type="ARBA" id="ARBA00004328"/>
    </source>
</evidence>
<gene>
    <name evidence="3" type="ORF">GHA_03498</name>
</gene>
<sequence length="205" mass="22316">MLQAQLARFPASGHVLHFIDWAKIELTKDSLGRYILANPAALTGPTLWGLPVVATEAAAFQGKFLTGAFNAGAQIFDREDANVVISTENADDFEKNMISIRCEERLALAVKRPEAFIYGTFIYDDQGQSATLTRAGIVVDGGGKVITFKNAPKARFEMDLDVTGQIKDLCDTSGQTMSAMRVAYNGHKHKENGNTTDVPDTKMEA</sequence>
<accession>A0ABM9A932</accession>
<evidence type="ECO:0000313" key="3">
    <source>
        <dbReference type="EMBL" id="CAB5589243.1"/>
    </source>
</evidence>
<dbReference type="Proteomes" id="UP000835792">
    <property type="component" value="Unassembled WGS sequence"/>
</dbReference>
<dbReference type="InterPro" id="IPR054612">
    <property type="entry name" value="Phage_capsid-like_C"/>
</dbReference>
<protein>
    <submittedName>
        <fullName evidence="3">Mu-like prophage protein gp45</fullName>
    </submittedName>
</protein>
<comment type="caution">
    <text evidence="3">The sequence shown here is derived from an EMBL/GenBank/DDBJ whole genome shotgun (WGS) entry which is preliminary data.</text>
</comment>
<dbReference type="Gene3D" id="3.30.2320.10">
    <property type="entry name" value="hypothetical protein PF0899 domain"/>
    <property type="match status" value="1"/>
</dbReference>
<dbReference type="Pfam" id="PF05065">
    <property type="entry name" value="Phage_capsid"/>
    <property type="match status" value="1"/>
</dbReference>
<feature type="domain" description="Phage capsid-like C-terminal" evidence="2">
    <location>
        <begin position="11"/>
        <end position="121"/>
    </location>
</feature>
<name>A0ABM9A932_9ENTR</name>
<comment type="subcellular location">
    <subcellularLocation>
        <location evidence="1">Virion</location>
    </subcellularLocation>
</comment>
<keyword evidence="4" id="KW-1185">Reference proteome</keyword>
<dbReference type="SUPFAM" id="SSF56563">
    <property type="entry name" value="Major capsid protein gp5"/>
    <property type="match status" value="1"/>
</dbReference>